<protein>
    <submittedName>
        <fullName evidence="1">Uncharacterized protein</fullName>
    </submittedName>
</protein>
<evidence type="ECO:0000313" key="1">
    <source>
        <dbReference type="EMBL" id="OMO86205.1"/>
    </source>
</evidence>
<gene>
    <name evidence="1" type="ORF">COLO4_21271</name>
</gene>
<proteinExistence type="predicted"/>
<reference evidence="2" key="1">
    <citation type="submission" date="2013-09" db="EMBL/GenBank/DDBJ databases">
        <title>Corchorus olitorius genome sequencing.</title>
        <authorList>
            <person name="Alam M."/>
            <person name="Haque M.S."/>
            <person name="Islam M.S."/>
            <person name="Emdad E.M."/>
            <person name="Islam M.M."/>
            <person name="Ahmed B."/>
            <person name="Halim A."/>
            <person name="Hossen Q.M.M."/>
            <person name="Hossain M.Z."/>
            <person name="Ahmed R."/>
            <person name="Khan M.M."/>
            <person name="Islam R."/>
            <person name="Rashid M.M."/>
            <person name="Khan S.A."/>
            <person name="Rahman M.S."/>
            <person name="Alam M."/>
            <person name="Yahiya A.S."/>
            <person name="Khan M.S."/>
            <person name="Azam M.S."/>
            <person name="Haque T."/>
            <person name="Lashkar M.Z.H."/>
            <person name="Akhand A.I."/>
            <person name="Morshed G."/>
            <person name="Roy S."/>
            <person name="Uddin K.S."/>
            <person name="Rabeya T."/>
            <person name="Hossain A.S."/>
            <person name="Chowdhury A."/>
            <person name="Snigdha A.R."/>
            <person name="Mortoza M.S."/>
            <person name="Matin S.A."/>
            <person name="Hoque S.M.E."/>
            <person name="Islam M.K."/>
            <person name="Roy D.K."/>
            <person name="Haider R."/>
            <person name="Moosa M.M."/>
            <person name="Elias S.M."/>
            <person name="Hasan A.M."/>
            <person name="Jahan S."/>
            <person name="Shafiuddin M."/>
            <person name="Mahmood N."/>
            <person name="Shommy N.S."/>
        </authorList>
    </citation>
    <scope>NUCLEOTIDE SEQUENCE [LARGE SCALE GENOMIC DNA]</scope>
    <source>
        <strain evidence="2">cv. O-4</strain>
    </source>
</reference>
<dbReference type="EMBL" id="AWUE01017612">
    <property type="protein sequence ID" value="OMO86205.1"/>
    <property type="molecule type" value="Genomic_DNA"/>
</dbReference>
<keyword evidence="2" id="KW-1185">Reference proteome</keyword>
<organism evidence="1 2">
    <name type="scientific">Corchorus olitorius</name>
    <dbReference type="NCBI Taxonomy" id="93759"/>
    <lineage>
        <taxon>Eukaryota</taxon>
        <taxon>Viridiplantae</taxon>
        <taxon>Streptophyta</taxon>
        <taxon>Embryophyta</taxon>
        <taxon>Tracheophyta</taxon>
        <taxon>Spermatophyta</taxon>
        <taxon>Magnoliopsida</taxon>
        <taxon>eudicotyledons</taxon>
        <taxon>Gunneridae</taxon>
        <taxon>Pentapetalae</taxon>
        <taxon>rosids</taxon>
        <taxon>malvids</taxon>
        <taxon>Malvales</taxon>
        <taxon>Malvaceae</taxon>
        <taxon>Grewioideae</taxon>
        <taxon>Apeibeae</taxon>
        <taxon>Corchorus</taxon>
    </lineage>
</organism>
<comment type="caution">
    <text evidence="1">The sequence shown here is derived from an EMBL/GenBank/DDBJ whole genome shotgun (WGS) entry which is preliminary data.</text>
</comment>
<dbReference type="AlphaFoldDB" id="A0A1R3IUF5"/>
<dbReference type="Proteomes" id="UP000187203">
    <property type="component" value="Unassembled WGS sequence"/>
</dbReference>
<accession>A0A1R3IUF5</accession>
<evidence type="ECO:0000313" key="2">
    <source>
        <dbReference type="Proteomes" id="UP000187203"/>
    </source>
</evidence>
<name>A0A1R3IUF5_9ROSI</name>
<sequence>MSNNEARAALDEEAPAGLKVSRLNTLNSQGLSGHC</sequence>